<dbReference type="Proteomes" id="UP001157418">
    <property type="component" value="Unassembled WGS sequence"/>
</dbReference>
<sequence>MFAAGNWKKARFTAAIGESFFSDVGFGSVLSVASTIEFLSSTSSTFYLNKGNCVVEECNGLMVQPHKAIVGANAFDHETGIHQELNDLFWGFKFIVEMKKVIIGDDLEALVSDEAFRPQFSYPFIPHLETSTTCPFISYSQRHRQHLNRIVEFTFNGIAIRSMKS</sequence>
<dbReference type="Gene3D" id="3.20.20.70">
    <property type="entry name" value="Aldolase class I"/>
    <property type="match status" value="1"/>
</dbReference>
<dbReference type="InterPro" id="IPR050073">
    <property type="entry name" value="2-IPM_HCS-like"/>
</dbReference>
<dbReference type="GO" id="GO:0003852">
    <property type="term" value="F:2-isopropylmalate synthase activity"/>
    <property type="evidence" value="ECO:0007669"/>
    <property type="project" value="TreeGrafter"/>
</dbReference>
<dbReference type="AlphaFoldDB" id="A0AAU9P5X1"/>
<name>A0AAU9P5X1_9ASTR</name>
<dbReference type="GO" id="GO:0009507">
    <property type="term" value="C:chloroplast"/>
    <property type="evidence" value="ECO:0007669"/>
    <property type="project" value="TreeGrafter"/>
</dbReference>
<dbReference type="PANTHER" id="PTHR10277:SF9">
    <property type="entry name" value="2-ISOPROPYLMALATE SYNTHASE 1, CHLOROPLASTIC-RELATED"/>
    <property type="match status" value="1"/>
</dbReference>
<accession>A0AAU9P5X1</accession>
<organism evidence="1 2">
    <name type="scientific">Lactuca virosa</name>
    <dbReference type="NCBI Taxonomy" id="75947"/>
    <lineage>
        <taxon>Eukaryota</taxon>
        <taxon>Viridiplantae</taxon>
        <taxon>Streptophyta</taxon>
        <taxon>Embryophyta</taxon>
        <taxon>Tracheophyta</taxon>
        <taxon>Spermatophyta</taxon>
        <taxon>Magnoliopsida</taxon>
        <taxon>eudicotyledons</taxon>
        <taxon>Gunneridae</taxon>
        <taxon>Pentapetalae</taxon>
        <taxon>asterids</taxon>
        <taxon>campanulids</taxon>
        <taxon>Asterales</taxon>
        <taxon>Asteraceae</taxon>
        <taxon>Cichorioideae</taxon>
        <taxon>Cichorieae</taxon>
        <taxon>Lactucinae</taxon>
        <taxon>Lactuca</taxon>
    </lineage>
</organism>
<keyword evidence="2" id="KW-1185">Reference proteome</keyword>
<evidence type="ECO:0000313" key="1">
    <source>
        <dbReference type="EMBL" id="CAH1445627.1"/>
    </source>
</evidence>
<reference evidence="1 2" key="1">
    <citation type="submission" date="2022-01" db="EMBL/GenBank/DDBJ databases">
        <authorList>
            <person name="Xiong W."/>
            <person name="Schranz E."/>
        </authorList>
    </citation>
    <scope>NUCLEOTIDE SEQUENCE [LARGE SCALE GENOMIC DNA]</scope>
</reference>
<dbReference type="InterPro" id="IPR013785">
    <property type="entry name" value="Aldolase_TIM"/>
</dbReference>
<dbReference type="EMBL" id="CAKMRJ010005523">
    <property type="protein sequence ID" value="CAH1445627.1"/>
    <property type="molecule type" value="Genomic_DNA"/>
</dbReference>
<gene>
    <name evidence="1" type="ORF">LVIROSA_LOCUS31380</name>
</gene>
<evidence type="ECO:0000313" key="2">
    <source>
        <dbReference type="Proteomes" id="UP001157418"/>
    </source>
</evidence>
<dbReference type="GO" id="GO:0009098">
    <property type="term" value="P:L-leucine biosynthetic process"/>
    <property type="evidence" value="ECO:0007669"/>
    <property type="project" value="TreeGrafter"/>
</dbReference>
<protein>
    <submittedName>
        <fullName evidence="1">Uncharacterized protein</fullName>
    </submittedName>
</protein>
<comment type="caution">
    <text evidence="1">The sequence shown here is derived from an EMBL/GenBank/DDBJ whole genome shotgun (WGS) entry which is preliminary data.</text>
</comment>
<dbReference type="PANTHER" id="PTHR10277">
    <property type="entry name" value="HOMOCITRATE SYNTHASE-RELATED"/>
    <property type="match status" value="1"/>
</dbReference>
<proteinExistence type="predicted"/>